<proteinExistence type="predicted"/>
<evidence type="ECO:0000256" key="1">
    <source>
        <dbReference type="SAM" id="SignalP"/>
    </source>
</evidence>
<evidence type="ECO:0000313" key="2">
    <source>
        <dbReference type="EMBL" id="MBH5321932.1"/>
    </source>
</evidence>
<name>A0ABS0N1W1_9SPHN</name>
<reference evidence="2 3" key="1">
    <citation type="submission" date="2020-11" db="EMBL/GenBank/DDBJ databases">
        <title>Erythrobacter sediminis sp. nov., a marine bacterium from a tidal flat of Garorim Bay.</title>
        <authorList>
            <person name="Kim D."/>
            <person name="Yoo Y."/>
            <person name="Kim J.-J."/>
        </authorList>
    </citation>
    <scope>NUCLEOTIDE SEQUENCE [LARGE SCALE GENOMIC DNA]</scope>
    <source>
        <strain evidence="2 3">JGD-13</strain>
    </source>
</reference>
<feature type="signal peptide" evidence="1">
    <location>
        <begin position="1"/>
        <end position="27"/>
    </location>
</feature>
<dbReference type="Proteomes" id="UP000602442">
    <property type="component" value="Unassembled WGS sequence"/>
</dbReference>
<keyword evidence="3" id="KW-1185">Reference proteome</keyword>
<evidence type="ECO:0008006" key="4">
    <source>
        <dbReference type="Google" id="ProtNLM"/>
    </source>
</evidence>
<organism evidence="2 3">
    <name type="scientific">Aurantiacibacter sediminis</name>
    <dbReference type="NCBI Taxonomy" id="2793064"/>
    <lineage>
        <taxon>Bacteria</taxon>
        <taxon>Pseudomonadati</taxon>
        <taxon>Pseudomonadota</taxon>
        <taxon>Alphaproteobacteria</taxon>
        <taxon>Sphingomonadales</taxon>
        <taxon>Erythrobacteraceae</taxon>
        <taxon>Aurantiacibacter</taxon>
    </lineage>
</organism>
<dbReference type="EMBL" id="JAEANY010000001">
    <property type="protein sequence ID" value="MBH5321932.1"/>
    <property type="molecule type" value="Genomic_DNA"/>
</dbReference>
<dbReference type="RefSeq" id="WP_197920569.1">
    <property type="nucleotide sequence ID" value="NZ_CAWPTA010000006.1"/>
</dbReference>
<dbReference type="PROSITE" id="PS51257">
    <property type="entry name" value="PROKAR_LIPOPROTEIN"/>
    <property type="match status" value="1"/>
</dbReference>
<gene>
    <name evidence="2" type="ORF">I5L03_04975</name>
</gene>
<comment type="caution">
    <text evidence="2">The sequence shown here is derived from an EMBL/GenBank/DDBJ whole genome shotgun (WGS) entry which is preliminary data.</text>
</comment>
<keyword evidence="1" id="KW-0732">Signal</keyword>
<evidence type="ECO:0000313" key="3">
    <source>
        <dbReference type="Proteomes" id="UP000602442"/>
    </source>
</evidence>
<accession>A0ABS0N1W1</accession>
<feature type="chain" id="PRO_5046109200" description="DUF2927 domain-containing protein" evidence="1">
    <location>
        <begin position="28"/>
        <end position="311"/>
    </location>
</feature>
<sequence>MRYVPTIAASGFAAFSLGCLSVTSAAAQDTGQDSDDQVIIVEGTVEVDGTEARRQARDITAERGSTANPLARFRRPICPGVWGLSQENAELIANRIYDNAERIGLEINDTPECDANLWVIFVDDPESTFADLEEENGWMVRDLQPSERNAVTDQTGPVRAWSVASTRTEDGTPINTGFDAAGANLENRMNPNAGGSPIAPTTNMSRLRTAIRRDLDQSFVLIQRSAIADLDALAVADYATMRTFARTEEPSQSGTYSTVLSLFQDDSAPDRITAFDISYLRSLYTGDGMRPGSRTFTSLDENMEEELLGEQ</sequence>
<protein>
    <recommendedName>
        <fullName evidence="4">DUF2927 domain-containing protein</fullName>
    </recommendedName>
</protein>